<sequence length="275" mass="29422">MSARTLIWTPMPTAEVQRRLHEVGVGPSALVPVPTGTVLLPPPSSALRQNLVIPDTARKLAGASLLVYWNDDAAVVVAFGSAFGRGWSFGASDAVVRLNAEVKRPGAVGRVFDRLVTVYTQRWRAQEKHRQAALAHLVKVLPQADEEQVAQRLADWETGGPRAVTGMLEALALPDVAKVADLAGEGRADLWLHQLPAPRALPRWYRWVFAVVLVGSAIAAVQAGLPGPLAAVVVLPLTIAWVTYVVRVARQPVKGKPINTALPVIPVTQGSAPTE</sequence>
<organism evidence="2 3">
    <name type="scientific">Lentzea tibetensis</name>
    <dbReference type="NCBI Taxonomy" id="2591470"/>
    <lineage>
        <taxon>Bacteria</taxon>
        <taxon>Bacillati</taxon>
        <taxon>Actinomycetota</taxon>
        <taxon>Actinomycetes</taxon>
        <taxon>Pseudonocardiales</taxon>
        <taxon>Pseudonocardiaceae</taxon>
        <taxon>Lentzea</taxon>
    </lineage>
</organism>
<dbReference type="AlphaFoldDB" id="A0A563ERZ5"/>
<dbReference type="Proteomes" id="UP000316639">
    <property type="component" value="Unassembled WGS sequence"/>
</dbReference>
<dbReference type="RefSeq" id="WP_146353931.1">
    <property type="nucleotide sequence ID" value="NZ_VOBR01000013.1"/>
</dbReference>
<evidence type="ECO:0000313" key="2">
    <source>
        <dbReference type="EMBL" id="TWP50308.1"/>
    </source>
</evidence>
<keyword evidence="3" id="KW-1185">Reference proteome</keyword>
<evidence type="ECO:0000256" key="1">
    <source>
        <dbReference type="SAM" id="Phobius"/>
    </source>
</evidence>
<feature type="transmembrane region" description="Helical" evidence="1">
    <location>
        <begin position="229"/>
        <end position="246"/>
    </location>
</feature>
<dbReference type="EMBL" id="VOBR01000013">
    <property type="protein sequence ID" value="TWP50308.1"/>
    <property type="molecule type" value="Genomic_DNA"/>
</dbReference>
<keyword evidence="1" id="KW-1133">Transmembrane helix</keyword>
<accession>A0A563ERZ5</accession>
<gene>
    <name evidence="2" type="ORF">FKR81_21680</name>
</gene>
<keyword evidence="1" id="KW-0472">Membrane</keyword>
<keyword evidence="1" id="KW-0812">Transmembrane</keyword>
<name>A0A563ERZ5_9PSEU</name>
<feature type="transmembrane region" description="Helical" evidence="1">
    <location>
        <begin position="204"/>
        <end position="223"/>
    </location>
</feature>
<evidence type="ECO:0000313" key="3">
    <source>
        <dbReference type="Proteomes" id="UP000316639"/>
    </source>
</evidence>
<reference evidence="2 3" key="1">
    <citation type="submission" date="2019-07" db="EMBL/GenBank/DDBJ databases">
        <title>Lentzea xizangensis sp. nov., isolated from Qinghai-Tibetan Plateau Soils.</title>
        <authorList>
            <person name="Huang J."/>
        </authorList>
    </citation>
    <scope>NUCLEOTIDE SEQUENCE [LARGE SCALE GENOMIC DNA]</scope>
    <source>
        <strain evidence="2 3">FXJ1.1311</strain>
    </source>
</reference>
<proteinExistence type="predicted"/>
<protein>
    <submittedName>
        <fullName evidence="2">Uncharacterized protein</fullName>
    </submittedName>
</protein>
<dbReference type="OrthoDB" id="3693172at2"/>
<comment type="caution">
    <text evidence="2">The sequence shown here is derived from an EMBL/GenBank/DDBJ whole genome shotgun (WGS) entry which is preliminary data.</text>
</comment>